<accession>A0ABY6LEF5</accession>
<name>A0ABY6LEF5_9ARAC</name>
<dbReference type="EMBL" id="CP092878">
    <property type="protein sequence ID" value="UYV78602.1"/>
    <property type="molecule type" value="Genomic_DNA"/>
</dbReference>
<evidence type="ECO:0000313" key="1">
    <source>
        <dbReference type="EMBL" id="UYV78602.1"/>
    </source>
</evidence>
<protein>
    <submittedName>
        <fullName evidence="1">Uncharacterized protein</fullName>
    </submittedName>
</protein>
<keyword evidence="2" id="KW-1185">Reference proteome</keyword>
<proteinExistence type="predicted"/>
<dbReference type="Proteomes" id="UP001235939">
    <property type="component" value="Chromosome 16"/>
</dbReference>
<evidence type="ECO:0000313" key="2">
    <source>
        <dbReference type="Proteomes" id="UP001235939"/>
    </source>
</evidence>
<reference evidence="1 2" key="1">
    <citation type="submission" date="2022-01" db="EMBL/GenBank/DDBJ databases">
        <title>A chromosomal length assembly of Cordylochernes scorpioides.</title>
        <authorList>
            <person name="Zeh D."/>
            <person name="Zeh J."/>
        </authorList>
    </citation>
    <scope>NUCLEOTIDE SEQUENCE [LARGE SCALE GENOMIC DNA]</scope>
    <source>
        <strain evidence="1">IN4F17</strain>
        <tissue evidence="1">Whole Body</tissue>
    </source>
</reference>
<organism evidence="1 2">
    <name type="scientific">Cordylochernes scorpioides</name>
    <dbReference type="NCBI Taxonomy" id="51811"/>
    <lineage>
        <taxon>Eukaryota</taxon>
        <taxon>Metazoa</taxon>
        <taxon>Ecdysozoa</taxon>
        <taxon>Arthropoda</taxon>
        <taxon>Chelicerata</taxon>
        <taxon>Arachnida</taxon>
        <taxon>Pseudoscorpiones</taxon>
        <taxon>Cheliferoidea</taxon>
        <taxon>Chernetidae</taxon>
        <taxon>Cordylochernes</taxon>
    </lineage>
</organism>
<gene>
    <name evidence="1" type="ORF">LAZ67_16002114</name>
</gene>
<sequence>MAFLKTEVKGESRVIMDKAAFKIDYNQDTNNDRSNRKYISKKNTEGVLDRLRFLPIKKNGSKNLYQILGEKRN</sequence>